<comment type="similarity">
    <text evidence="7 9">Belongs to the succinate/malate CoA ligase alpha subunit family.</text>
</comment>
<dbReference type="FunFam" id="3.40.50.261:FF:000002">
    <property type="entry name" value="Succinate--CoA ligase [ADP-forming] subunit alpha"/>
    <property type="match status" value="1"/>
</dbReference>
<dbReference type="SUPFAM" id="SSF52210">
    <property type="entry name" value="Succinyl-CoA synthetase domains"/>
    <property type="match status" value="1"/>
</dbReference>
<dbReference type="PANTHER" id="PTHR11117:SF2">
    <property type="entry name" value="SUCCINATE--COA LIGASE [ADP_GDP-FORMING] SUBUNIT ALPHA, MITOCHONDRIAL"/>
    <property type="match status" value="1"/>
</dbReference>
<comment type="subunit">
    <text evidence="7 10">Heterotetramer of two alpha and two beta subunits.</text>
</comment>
<dbReference type="InterPro" id="IPR017440">
    <property type="entry name" value="Cit_synth/succinyl-CoA_lig_AS"/>
</dbReference>
<dbReference type="PRINTS" id="PR01798">
    <property type="entry name" value="SCOASYNTHASE"/>
</dbReference>
<evidence type="ECO:0000256" key="7">
    <source>
        <dbReference type="HAMAP-Rule" id="MF_01988"/>
    </source>
</evidence>
<comment type="pathway">
    <text evidence="1 7 10">Carbohydrate metabolism; tricarboxylic acid cycle; succinate from succinyl-CoA (ligase route): step 1/1.</text>
</comment>
<dbReference type="GO" id="GO:0004775">
    <property type="term" value="F:succinate-CoA ligase (ADP-forming) activity"/>
    <property type="evidence" value="ECO:0007669"/>
    <property type="project" value="UniProtKB-UniRule"/>
</dbReference>
<evidence type="ECO:0000256" key="5">
    <source>
        <dbReference type="ARBA" id="ARBA00050563"/>
    </source>
</evidence>
<evidence type="ECO:0000256" key="1">
    <source>
        <dbReference type="ARBA" id="ARBA00005064"/>
    </source>
</evidence>
<dbReference type="EC" id="6.2.1.5" evidence="7"/>
<gene>
    <name evidence="7 12" type="primary">sucD</name>
    <name evidence="12" type="ORF">EVB01_01295</name>
</gene>
<dbReference type="PIRSF" id="PIRSF001553">
    <property type="entry name" value="SucCS_alpha"/>
    <property type="match status" value="1"/>
</dbReference>
<evidence type="ECO:0000256" key="9">
    <source>
        <dbReference type="RuleBase" id="RU000677"/>
    </source>
</evidence>
<dbReference type="InterPro" id="IPR003781">
    <property type="entry name" value="CoA-bd"/>
</dbReference>
<dbReference type="NCBIfam" id="TIGR01019">
    <property type="entry name" value="sucCoAalpha"/>
    <property type="match status" value="1"/>
</dbReference>
<reference evidence="12 13" key="1">
    <citation type="submission" date="2019-02" db="EMBL/GenBank/DDBJ databases">
        <title>Prokaryotic population dynamics and viral predation in marine succession experiment using metagenomics: the confinement effect.</title>
        <authorList>
            <person name="Haro-Moreno J.M."/>
            <person name="Rodriguez-Valera F."/>
            <person name="Lopez-Perez M."/>
        </authorList>
    </citation>
    <scope>NUCLEOTIDE SEQUENCE [LARGE SCALE GENOMIC DNA]</scope>
    <source>
        <strain evidence="12">MED-G168</strain>
    </source>
</reference>
<dbReference type="Gene3D" id="3.40.50.720">
    <property type="entry name" value="NAD(P)-binding Rossmann-like Domain"/>
    <property type="match status" value="1"/>
</dbReference>
<organism evidence="12 13">
    <name type="scientific">SAR86 cluster bacterium</name>
    <dbReference type="NCBI Taxonomy" id="2030880"/>
    <lineage>
        <taxon>Bacteria</taxon>
        <taxon>Pseudomonadati</taxon>
        <taxon>Pseudomonadota</taxon>
        <taxon>Gammaproteobacteria</taxon>
        <taxon>SAR86 cluster</taxon>
    </lineage>
</organism>
<sequence length="289" mass="29995">MSILVDKNTRLLVQGFTGSQATLHSEQSIEYGTNIVGGVTPGKGGQTHLGVPVFNSVHEAVEAVQPNASIIFVPAKFCKDSILEAADAGIKLIICITEGVPTLDMLIVKKRVDELGITLIGPNCPGIITPGEAKLGIMPGSIHLEGSVGIISRSGTLTYEAVKQTTDLGLGQSTCVGIGGDPIPGTSFIDVLKMMESDDQTKAIVMVGEIGGTAEEEAAEFIKNNISKPVISYIAGQTAPAGKRMGHAGAIIAGGKGTAADKIKKLEECGVHIAENLLQIGKKTKEVLD</sequence>
<dbReference type="InterPro" id="IPR016102">
    <property type="entry name" value="Succinyl-CoA_synth-like"/>
</dbReference>
<evidence type="ECO:0000313" key="12">
    <source>
        <dbReference type="EMBL" id="RZO12060.1"/>
    </source>
</evidence>
<feature type="binding site" evidence="7">
    <location>
        <begin position="96"/>
        <end position="98"/>
    </location>
    <ligand>
        <name>CoA</name>
        <dbReference type="ChEBI" id="CHEBI:57287"/>
    </ligand>
</feature>
<dbReference type="PROSITE" id="PS01216">
    <property type="entry name" value="SUCCINYL_COA_LIG_1"/>
    <property type="match status" value="1"/>
</dbReference>
<dbReference type="Pfam" id="PF02629">
    <property type="entry name" value="CoA_binding"/>
    <property type="match status" value="1"/>
</dbReference>
<comment type="caution">
    <text evidence="12">The sequence shown here is derived from an EMBL/GenBank/DDBJ whole genome shotgun (WGS) entry which is preliminary data.</text>
</comment>
<evidence type="ECO:0000256" key="6">
    <source>
        <dbReference type="ARBA" id="ARBA00052891"/>
    </source>
</evidence>
<evidence type="ECO:0000256" key="8">
    <source>
        <dbReference type="PIRSR" id="PIRSR001553-1"/>
    </source>
</evidence>
<dbReference type="GO" id="GO:0000166">
    <property type="term" value="F:nucleotide binding"/>
    <property type="evidence" value="ECO:0007669"/>
    <property type="project" value="UniProtKB-KW"/>
</dbReference>
<evidence type="ECO:0000259" key="11">
    <source>
        <dbReference type="SMART" id="SM00881"/>
    </source>
</evidence>
<protein>
    <recommendedName>
        <fullName evidence="7">Succinate--CoA ligase [ADP-forming] subunit alpha</fullName>
        <ecNumber evidence="7">6.2.1.5</ecNumber>
    </recommendedName>
    <alternativeName>
        <fullName evidence="7">Succinyl-CoA synthetase subunit alpha</fullName>
        <shortName evidence="7">SCS-alpha</shortName>
    </alternativeName>
</protein>
<dbReference type="NCBIfam" id="NF004230">
    <property type="entry name" value="PRK05678.1"/>
    <property type="match status" value="1"/>
</dbReference>
<dbReference type="GO" id="GO:0006099">
    <property type="term" value="P:tricarboxylic acid cycle"/>
    <property type="evidence" value="ECO:0007669"/>
    <property type="project" value="UniProtKB-UniRule"/>
</dbReference>
<keyword evidence="2 7" id="KW-0816">Tricarboxylic acid cycle</keyword>
<dbReference type="UniPathway" id="UPA00223">
    <property type="reaction ID" value="UER00999"/>
</dbReference>
<proteinExistence type="inferred from homology"/>
<dbReference type="InterPro" id="IPR033847">
    <property type="entry name" value="Citrt_syn/SCS-alpha_CS"/>
</dbReference>
<feature type="binding site" evidence="7">
    <location>
        <begin position="17"/>
        <end position="20"/>
    </location>
    <ligand>
        <name>CoA</name>
        <dbReference type="ChEBI" id="CHEBI:57287"/>
    </ligand>
</feature>
<dbReference type="Pfam" id="PF00549">
    <property type="entry name" value="Ligase_CoA"/>
    <property type="match status" value="1"/>
</dbReference>
<dbReference type="PANTHER" id="PTHR11117">
    <property type="entry name" value="SUCCINYL-COA LIGASE SUBUNIT ALPHA"/>
    <property type="match status" value="1"/>
</dbReference>
<dbReference type="InterPro" id="IPR005811">
    <property type="entry name" value="SUCC_ACL_C"/>
</dbReference>
<dbReference type="InterPro" id="IPR036291">
    <property type="entry name" value="NAD(P)-bd_dom_sf"/>
</dbReference>
<feature type="domain" description="CoA-binding" evidence="11">
    <location>
        <begin position="4"/>
        <end position="100"/>
    </location>
</feature>
<evidence type="ECO:0000256" key="10">
    <source>
        <dbReference type="RuleBase" id="RU000699"/>
    </source>
</evidence>
<feature type="active site" description="Tele-phosphohistidine intermediate" evidence="7 8">
    <location>
        <position position="247"/>
    </location>
</feature>
<dbReference type="Proteomes" id="UP000319023">
    <property type="component" value="Unassembled WGS sequence"/>
</dbReference>
<comment type="catalytic activity">
    <reaction evidence="6">
        <text>GTP + succinate + CoA = succinyl-CoA + GDP + phosphate</text>
        <dbReference type="Rhea" id="RHEA:22120"/>
        <dbReference type="ChEBI" id="CHEBI:30031"/>
        <dbReference type="ChEBI" id="CHEBI:37565"/>
        <dbReference type="ChEBI" id="CHEBI:43474"/>
        <dbReference type="ChEBI" id="CHEBI:57287"/>
        <dbReference type="ChEBI" id="CHEBI:57292"/>
        <dbReference type="ChEBI" id="CHEBI:58189"/>
    </reaction>
    <physiologicalReaction direction="right-to-left" evidence="6">
        <dbReference type="Rhea" id="RHEA:22122"/>
    </physiologicalReaction>
</comment>
<comment type="function">
    <text evidence="7 10">Succinyl-CoA synthetase functions in the citric acid cycle (TCA), coupling the hydrolysis of succinyl-CoA to the synthesis of either ATP or GTP and thus represents the only step of substrate-level phosphorylation in the TCA. The alpha subunit of the enzyme binds the substrates coenzyme A and phosphate, while succinate binding and nucleotide specificity is provided by the beta subunit.</text>
</comment>
<evidence type="ECO:0000256" key="3">
    <source>
        <dbReference type="ARBA" id="ARBA00022598"/>
    </source>
</evidence>
<dbReference type="SMART" id="SM00881">
    <property type="entry name" value="CoA_binding"/>
    <property type="match status" value="1"/>
</dbReference>
<dbReference type="HAMAP" id="MF_01988">
    <property type="entry name" value="Succ_CoA_alpha"/>
    <property type="match status" value="1"/>
</dbReference>
<dbReference type="Gene3D" id="3.40.50.261">
    <property type="entry name" value="Succinyl-CoA synthetase domains"/>
    <property type="match status" value="1"/>
</dbReference>
<dbReference type="AlphaFoldDB" id="A0A520LST9"/>
<dbReference type="EMBL" id="SHBN01000017">
    <property type="protein sequence ID" value="RZO12060.1"/>
    <property type="molecule type" value="Genomic_DNA"/>
</dbReference>
<dbReference type="InterPro" id="IPR005810">
    <property type="entry name" value="CoA_lig_alpha"/>
</dbReference>
<dbReference type="GO" id="GO:0009361">
    <property type="term" value="C:succinate-CoA ligase complex (ADP-forming)"/>
    <property type="evidence" value="ECO:0007669"/>
    <property type="project" value="TreeGrafter"/>
</dbReference>
<dbReference type="SUPFAM" id="SSF51735">
    <property type="entry name" value="NAD(P)-binding Rossmann-fold domains"/>
    <property type="match status" value="1"/>
</dbReference>
<dbReference type="PROSITE" id="PS00399">
    <property type="entry name" value="SUCCINYL_COA_LIG_2"/>
    <property type="match status" value="1"/>
</dbReference>
<feature type="binding site" evidence="7">
    <location>
        <position position="43"/>
    </location>
    <ligand>
        <name>CoA</name>
        <dbReference type="ChEBI" id="CHEBI:57287"/>
    </ligand>
</feature>
<evidence type="ECO:0000256" key="4">
    <source>
        <dbReference type="ARBA" id="ARBA00022741"/>
    </source>
</evidence>
<evidence type="ECO:0000256" key="2">
    <source>
        <dbReference type="ARBA" id="ARBA00022532"/>
    </source>
</evidence>
<feature type="binding site" evidence="7">
    <location>
        <position position="159"/>
    </location>
    <ligand>
        <name>substrate</name>
        <note>ligand shared with subunit beta</note>
    </ligand>
</feature>
<comment type="catalytic activity">
    <reaction evidence="5">
        <text>succinate + ATP + CoA = succinyl-CoA + ADP + phosphate</text>
        <dbReference type="Rhea" id="RHEA:17661"/>
        <dbReference type="ChEBI" id="CHEBI:30031"/>
        <dbReference type="ChEBI" id="CHEBI:30616"/>
        <dbReference type="ChEBI" id="CHEBI:43474"/>
        <dbReference type="ChEBI" id="CHEBI:57287"/>
        <dbReference type="ChEBI" id="CHEBI:57292"/>
        <dbReference type="ChEBI" id="CHEBI:456216"/>
        <dbReference type="EC" id="6.2.1.5"/>
    </reaction>
    <physiologicalReaction direction="right-to-left" evidence="5">
        <dbReference type="Rhea" id="RHEA:17663"/>
    </physiologicalReaction>
</comment>
<evidence type="ECO:0000313" key="13">
    <source>
        <dbReference type="Proteomes" id="UP000319023"/>
    </source>
</evidence>
<dbReference type="GO" id="GO:0004776">
    <property type="term" value="F:succinate-CoA ligase (GDP-forming) activity"/>
    <property type="evidence" value="ECO:0007669"/>
    <property type="project" value="TreeGrafter"/>
</dbReference>
<name>A0A520LST9_9GAMM</name>
<accession>A0A520LST9</accession>
<keyword evidence="4 7" id="KW-0547">Nucleotide-binding</keyword>
<keyword evidence="3 7" id="KW-0436">Ligase</keyword>
<dbReference type="FunFam" id="3.40.50.720:FF:000002">
    <property type="entry name" value="Succinate--CoA ligase [ADP-forming] subunit alpha"/>
    <property type="match status" value="1"/>
</dbReference>